<evidence type="ECO:0008006" key="6">
    <source>
        <dbReference type="Google" id="ProtNLM"/>
    </source>
</evidence>
<dbReference type="EMBL" id="PVNH01000001">
    <property type="protein sequence ID" value="PRX51444.1"/>
    <property type="molecule type" value="Genomic_DNA"/>
</dbReference>
<dbReference type="Pfam" id="PF00107">
    <property type="entry name" value="ADH_zinc_N"/>
    <property type="match status" value="1"/>
</dbReference>
<evidence type="ECO:0000259" key="3">
    <source>
        <dbReference type="Pfam" id="PF16884"/>
    </source>
</evidence>
<accession>A0A2T0M3W2</accession>
<dbReference type="InterPro" id="IPR013149">
    <property type="entry name" value="ADH-like_C"/>
</dbReference>
<evidence type="ECO:0000256" key="1">
    <source>
        <dbReference type="ARBA" id="ARBA00023002"/>
    </source>
</evidence>
<dbReference type="InterPro" id="IPR011032">
    <property type="entry name" value="GroES-like_sf"/>
</dbReference>
<name>A0A2T0M3W2_9PSEU</name>
<keyword evidence="5" id="KW-1185">Reference proteome</keyword>
<keyword evidence="1" id="KW-0560">Oxidoreductase</keyword>
<dbReference type="InterPro" id="IPR041694">
    <property type="entry name" value="ADH_N_2"/>
</dbReference>
<gene>
    <name evidence="4" type="ORF">B0I33_101598</name>
</gene>
<proteinExistence type="predicted"/>
<organism evidence="4 5">
    <name type="scientific">Prauserella shujinwangii</name>
    <dbReference type="NCBI Taxonomy" id="1453103"/>
    <lineage>
        <taxon>Bacteria</taxon>
        <taxon>Bacillati</taxon>
        <taxon>Actinomycetota</taxon>
        <taxon>Actinomycetes</taxon>
        <taxon>Pseudonocardiales</taxon>
        <taxon>Pseudonocardiaceae</taxon>
        <taxon>Prauserella</taxon>
    </lineage>
</organism>
<evidence type="ECO:0000259" key="2">
    <source>
        <dbReference type="Pfam" id="PF00107"/>
    </source>
</evidence>
<dbReference type="SUPFAM" id="SSF51735">
    <property type="entry name" value="NAD(P)-binding Rossmann-fold domains"/>
    <property type="match status" value="1"/>
</dbReference>
<dbReference type="AlphaFoldDB" id="A0A2T0M3W2"/>
<dbReference type="Proteomes" id="UP000238362">
    <property type="component" value="Unassembled WGS sequence"/>
</dbReference>
<evidence type="ECO:0000313" key="5">
    <source>
        <dbReference type="Proteomes" id="UP000238362"/>
    </source>
</evidence>
<reference evidence="4 5" key="1">
    <citation type="submission" date="2018-03" db="EMBL/GenBank/DDBJ databases">
        <title>Genomic Encyclopedia of Type Strains, Phase III (KMG-III): the genomes of soil and plant-associated and newly described type strains.</title>
        <authorList>
            <person name="Whitman W."/>
        </authorList>
    </citation>
    <scope>NUCLEOTIDE SEQUENCE [LARGE SCALE GENOMIC DNA]</scope>
    <source>
        <strain evidence="4 5">CGMCC 4.7125</strain>
    </source>
</reference>
<evidence type="ECO:0000313" key="4">
    <source>
        <dbReference type="EMBL" id="PRX51444.1"/>
    </source>
</evidence>
<feature type="domain" description="Alcohol dehydrogenase-like C-terminal" evidence="2">
    <location>
        <begin position="167"/>
        <end position="293"/>
    </location>
</feature>
<dbReference type="InterPro" id="IPR045010">
    <property type="entry name" value="MDR_fam"/>
</dbReference>
<dbReference type="InterPro" id="IPR036291">
    <property type="entry name" value="NAD(P)-bd_dom_sf"/>
</dbReference>
<dbReference type="Gene3D" id="3.40.50.720">
    <property type="entry name" value="NAD(P)-binding Rossmann-like Domain"/>
    <property type="match status" value="1"/>
</dbReference>
<dbReference type="Gene3D" id="3.90.180.10">
    <property type="entry name" value="Medium-chain alcohol dehydrogenases, catalytic domain"/>
    <property type="match status" value="1"/>
</dbReference>
<sequence>MVDVAVPVRARELHLVGRPDPDVSEDHFAEVEAEVGEPGEGQVLVRNEWMLLSVVLKDLMETEPNPDLPMPAYALGEPPWAPTVGTVVVSRHPEVAEGDLVFHNQGFRQYAITGIGEWEGTRLDRDALPSPQHHLLISPGMTAWRGMVTVAGVGEGDTVFVSGATSGVGSMAGQIARCRGAAKVIGSTGSKDKVDYLRDLGFDDAFDYHDGSLTERLAELAPDGIDVFFDNVGGDQFSAALANAAEGARFALCGTLSRDNPVLEHETVIVKGMTIRGFISVYEPGDQEEFTAALGRWLRDGRFVFAPTVVEGGLAAVPKALVEQLGRRARGVTMVKLSDD</sequence>
<dbReference type="OrthoDB" id="9805663at2"/>
<dbReference type="PANTHER" id="PTHR43205">
    <property type="entry name" value="PROSTAGLANDIN REDUCTASE"/>
    <property type="match status" value="1"/>
</dbReference>
<dbReference type="Pfam" id="PF16884">
    <property type="entry name" value="ADH_N_2"/>
    <property type="match status" value="1"/>
</dbReference>
<dbReference type="CDD" id="cd05288">
    <property type="entry name" value="PGDH"/>
    <property type="match status" value="1"/>
</dbReference>
<comment type="caution">
    <text evidence="4">The sequence shown here is derived from an EMBL/GenBank/DDBJ whole genome shotgun (WGS) entry which is preliminary data.</text>
</comment>
<protein>
    <recommendedName>
        <fullName evidence="6">Enoyl reductase (ER) domain-containing protein</fullName>
    </recommendedName>
</protein>
<dbReference type="SUPFAM" id="SSF50129">
    <property type="entry name" value="GroES-like"/>
    <property type="match status" value="1"/>
</dbReference>
<feature type="domain" description="Oxidoreductase N-terminal" evidence="3">
    <location>
        <begin position="11"/>
        <end position="113"/>
    </location>
</feature>
<dbReference type="GO" id="GO:0016628">
    <property type="term" value="F:oxidoreductase activity, acting on the CH-CH group of donors, NAD or NADP as acceptor"/>
    <property type="evidence" value="ECO:0007669"/>
    <property type="project" value="InterPro"/>
</dbReference>
<dbReference type="PANTHER" id="PTHR43205:SF7">
    <property type="entry name" value="PROSTAGLANDIN REDUCTASE 1"/>
    <property type="match status" value="1"/>
</dbReference>